<protein>
    <recommendedName>
        <fullName evidence="2">DUF6534 domain-containing protein</fullName>
    </recommendedName>
</protein>
<feature type="transmembrane region" description="Helical" evidence="1">
    <location>
        <begin position="130"/>
        <end position="153"/>
    </location>
</feature>
<evidence type="ECO:0000259" key="2">
    <source>
        <dbReference type="Pfam" id="PF20152"/>
    </source>
</evidence>
<evidence type="ECO:0000256" key="1">
    <source>
        <dbReference type="SAM" id="Phobius"/>
    </source>
</evidence>
<dbReference type="AlphaFoldDB" id="A0A4Q9MQF8"/>
<feature type="transmembrane region" description="Helical" evidence="1">
    <location>
        <begin position="208"/>
        <end position="229"/>
    </location>
</feature>
<evidence type="ECO:0000313" key="3">
    <source>
        <dbReference type="EMBL" id="TBU30030.1"/>
    </source>
</evidence>
<keyword evidence="1" id="KW-0812">Transmembrane</keyword>
<dbReference type="OrthoDB" id="2797442at2759"/>
<dbReference type="Proteomes" id="UP000292957">
    <property type="component" value="Unassembled WGS sequence"/>
</dbReference>
<reference evidence="3" key="1">
    <citation type="submission" date="2019-01" db="EMBL/GenBank/DDBJ databases">
        <title>Draft genome sequences of three monokaryotic isolates of the white-rot basidiomycete fungus Dichomitus squalens.</title>
        <authorList>
            <consortium name="DOE Joint Genome Institute"/>
            <person name="Lopez S.C."/>
            <person name="Andreopoulos B."/>
            <person name="Pangilinan J."/>
            <person name="Lipzen A."/>
            <person name="Riley R."/>
            <person name="Ahrendt S."/>
            <person name="Ng V."/>
            <person name="Barry K."/>
            <person name="Daum C."/>
            <person name="Grigoriev I.V."/>
            <person name="Hilden K.S."/>
            <person name="Makela M.R."/>
            <person name="de Vries R.P."/>
        </authorList>
    </citation>
    <scope>NUCLEOTIDE SEQUENCE [LARGE SCALE GENOMIC DNA]</scope>
    <source>
        <strain evidence="3">OM18370.1</strain>
    </source>
</reference>
<accession>A0A4Q9MQF8</accession>
<feature type="transmembrane region" description="Helical" evidence="1">
    <location>
        <begin position="22"/>
        <end position="47"/>
    </location>
</feature>
<feature type="transmembrane region" description="Helical" evidence="1">
    <location>
        <begin position="104"/>
        <end position="123"/>
    </location>
</feature>
<keyword evidence="1" id="KW-1133">Transmembrane helix</keyword>
<dbReference type="Pfam" id="PF20152">
    <property type="entry name" value="DUF6534"/>
    <property type="match status" value="1"/>
</dbReference>
<dbReference type="PANTHER" id="PTHR40465:SF1">
    <property type="entry name" value="DUF6534 DOMAIN-CONTAINING PROTEIN"/>
    <property type="match status" value="1"/>
</dbReference>
<sequence length="406" mass="45797">MASTVIVPATGASPAVELGSTYGVYLISVIVTGVLFGATCLQTLYYYEQFPQDPRVLKLTVGVLWALDCLTLVLDSHACYYYLISNFNNVSALRQEVWSAQAELLVTYTVVFIVQIFFILRMYHLRPHLWYIPLFFGVVAVVSWVLVVVIFAVSLHDTSWLDTAGPEVVHPLIANWITGNIVDIGITITWCVYLWGEKIPGGRPKTNVMLNRIIIFMVNRGAIAAWVQVLTFLTKILFPRTFVWLAFHNVLSKIYNISMLATLNARVGLRKIVMDSSLDNTKPSTVFFAAQSRPVSKVPPLPVPSRQQMATIEFVDQPSYPQPAYEQRSVRLAPYDERSMSTAAYDQRSALNQRTLVSDRDSMMTDMTDYPPYVGRAITTGSRYTRATLRDDVDAKRFHDTTSYES</sequence>
<proteinExistence type="predicted"/>
<feature type="domain" description="DUF6534" evidence="2">
    <location>
        <begin position="181"/>
        <end position="266"/>
    </location>
</feature>
<dbReference type="PANTHER" id="PTHR40465">
    <property type="entry name" value="CHROMOSOME 1, WHOLE GENOME SHOTGUN SEQUENCE"/>
    <property type="match status" value="1"/>
</dbReference>
<keyword evidence="1" id="KW-0472">Membrane</keyword>
<feature type="transmembrane region" description="Helical" evidence="1">
    <location>
        <begin position="173"/>
        <end position="196"/>
    </location>
</feature>
<organism evidence="3">
    <name type="scientific">Dichomitus squalens</name>
    <dbReference type="NCBI Taxonomy" id="114155"/>
    <lineage>
        <taxon>Eukaryota</taxon>
        <taxon>Fungi</taxon>
        <taxon>Dikarya</taxon>
        <taxon>Basidiomycota</taxon>
        <taxon>Agaricomycotina</taxon>
        <taxon>Agaricomycetes</taxon>
        <taxon>Polyporales</taxon>
        <taxon>Polyporaceae</taxon>
        <taxon>Dichomitus</taxon>
    </lineage>
</organism>
<feature type="transmembrane region" description="Helical" evidence="1">
    <location>
        <begin position="59"/>
        <end position="84"/>
    </location>
</feature>
<dbReference type="InterPro" id="IPR045339">
    <property type="entry name" value="DUF6534"/>
</dbReference>
<gene>
    <name evidence="3" type="ORF">BD311DRAFT_755659</name>
</gene>
<name>A0A4Q9MQF8_9APHY</name>
<dbReference type="EMBL" id="ML143409">
    <property type="protein sequence ID" value="TBU30030.1"/>
    <property type="molecule type" value="Genomic_DNA"/>
</dbReference>